<proteinExistence type="predicted"/>
<feature type="transmembrane region" description="Helical" evidence="1">
    <location>
        <begin position="9"/>
        <end position="35"/>
    </location>
</feature>
<accession>A0A380BVX9</accession>
<evidence type="ECO:0000313" key="2">
    <source>
        <dbReference type="EMBL" id="SUJ08072.1"/>
    </source>
</evidence>
<keyword evidence="1" id="KW-1133">Transmembrane helix</keyword>
<reference evidence="2 3" key="1">
    <citation type="submission" date="2018-06" db="EMBL/GenBank/DDBJ databases">
        <authorList>
            <consortium name="Pathogen Informatics"/>
            <person name="Doyle S."/>
        </authorList>
    </citation>
    <scope>NUCLEOTIDE SEQUENCE [LARGE SCALE GENOMIC DNA]</scope>
    <source>
        <strain evidence="2 3">NCTC10738</strain>
    </source>
</reference>
<dbReference type="AlphaFoldDB" id="A0A380BVX9"/>
<organism evidence="2 3">
    <name type="scientific">Shewanella algae</name>
    <dbReference type="NCBI Taxonomy" id="38313"/>
    <lineage>
        <taxon>Bacteria</taxon>
        <taxon>Pseudomonadati</taxon>
        <taxon>Pseudomonadota</taxon>
        <taxon>Gammaproteobacteria</taxon>
        <taxon>Alteromonadales</taxon>
        <taxon>Shewanellaceae</taxon>
        <taxon>Shewanella</taxon>
    </lineage>
</organism>
<dbReference type="EMBL" id="UGYO01000002">
    <property type="protein sequence ID" value="SUJ08072.1"/>
    <property type="molecule type" value="Genomic_DNA"/>
</dbReference>
<sequence>MKKETLSLLFFYGGADLITFMCLSLYVSIFSVLIFL</sequence>
<evidence type="ECO:0000256" key="1">
    <source>
        <dbReference type="SAM" id="Phobius"/>
    </source>
</evidence>
<keyword evidence="3" id="KW-1185">Reference proteome</keyword>
<keyword evidence="1" id="KW-0812">Transmembrane</keyword>
<protein>
    <submittedName>
        <fullName evidence="2">Uncharacterized protein</fullName>
    </submittedName>
</protein>
<evidence type="ECO:0000313" key="3">
    <source>
        <dbReference type="Proteomes" id="UP000254069"/>
    </source>
</evidence>
<gene>
    <name evidence="2" type="ORF">NCTC10738_04037</name>
</gene>
<dbReference type="Proteomes" id="UP000254069">
    <property type="component" value="Unassembled WGS sequence"/>
</dbReference>
<name>A0A380BVX9_9GAMM</name>
<keyword evidence="1" id="KW-0472">Membrane</keyword>